<feature type="domain" description="MacB-like periplasmic core" evidence="8">
    <location>
        <begin position="31"/>
        <end position="238"/>
    </location>
</feature>
<keyword evidence="5 6" id="KW-0472">Membrane</keyword>
<feature type="transmembrane region" description="Helical" evidence="6">
    <location>
        <begin position="770"/>
        <end position="792"/>
    </location>
</feature>
<evidence type="ECO:0000259" key="8">
    <source>
        <dbReference type="Pfam" id="PF12704"/>
    </source>
</evidence>
<evidence type="ECO:0000259" key="7">
    <source>
        <dbReference type="Pfam" id="PF02687"/>
    </source>
</evidence>
<feature type="domain" description="ABC3 transporter permease C-terminal" evidence="7">
    <location>
        <begin position="299"/>
        <end position="414"/>
    </location>
</feature>
<evidence type="ECO:0000256" key="5">
    <source>
        <dbReference type="ARBA" id="ARBA00023136"/>
    </source>
</evidence>
<evidence type="ECO:0000256" key="1">
    <source>
        <dbReference type="ARBA" id="ARBA00004651"/>
    </source>
</evidence>
<dbReference type="InterPro" id="IPR050250">
    <property type="entry name" value="Macrolide_Exporter_MacB"/>
</dbReference>
<proteinExistence type="predicted"/>
<gene>
    <name evidence="9" type="ORF">SAMN05660293_01072</name>
</gene>
<evidence type="ECO:0000256" key="6">
    <source>
        <dbReference type="SAM" id="Phobius"/>
    </source>
</evidence>
<name>A0A1T5CBG4_9BACT</name>
<comment type="subcellular location">
    <subcellularLocation>
        <location evidence="1">Cell membrane</location>
        <topology evidence="1">Multi-pass membrane protein</topology>
    </subcellularLocation>
</comment>
<accession>A0A1T5CBG4</accession>
<dbReference type="GO" id="GO:0005886">
    <property type="term" value="C:plasma membrane"/>
    <property type="evidence" value="ECO:0007669"/>
    <property type="project" value="UniProtKB-SubCell"/>
</dbReference>
<keyword evidence="3 6" id="KW-0812">Transmembrane</keyword>
<dbReference type="InterPro" id="IPR025857">
    <property type="entry name" value="MacB_PCD"/>
</dbReference>
<reference evidence="10" key="1">
    <citation type="submission" date="2017-02" db="EMBL/GenBank/DDBJ databases">
        <authorList>
            <person name="Varghese N."/>
            <person name="Submissions S."/>
        </authorList>
    </citation>
    <scope>NUCLEOTIDE SEQUENCE [LARGE SCALE GENOMIC DNA]</scope>
    <source>
        <strain evidence="10">DSM 22270</strain>
    </source>
</reference>
<keyword evidence="10" id="KW-1185">Reference proteome</keyword>
<organism evidence="9 10">
    <name type="scientific">Dyadobacter psychrophilus</name>
    <dbReference type="NCBI Taxonomy" id="651661"/>
    <lineage>
        <taxon>Bacteria</taxon>
        <taxon>Pseudomonadati</taxon>
        <taxon>Bacteroidota</taxon>
        <taxon>Cytophagia</taxon>
        <taxon>Cytophagales</taxon>
        <taxon>Spirosomataceae</taxon>
        <taxon>Dyadobacter</taxon>
    </lineage>
</organism>
<dbReference type="GO" id="GO:0022857">
    <property type="term" value="F:transmembrane transporter activity"/>
    <property type="evidence" value="ECO:0007669"/>
    <property type="project" value="TreeGrafter"/>
</dbReference>
<keyword evidence="9" id="KW-0449">Lipoprotein</keyword>
<keyword evidence="2" id="KW-1003">Cell membrane</keyword>
<dbReference type="Pfam" id="PF02687">
    <property type="entry name" value="FtsX"/>
    <property type="match status" value="2"/>
</dbReference>
<dbReference type="PANTHER" id="PTHR30572:SF18">
    <property type="entry name" value="ABC-TYPE MACROLIDE FAMILY EXPORT SYSTEM PERMEASE COMPONENT 2"/>
    <property type="match status" value="1"/>
</dbReference>
<feature type="transmembrane region" description="Helical" evidence="6">
    <location>
        <begin position="738"/>
        <end position="758"/>
    </location>
</feature>
<dbReference type="InterPro" id="IPR003838">
    <property type="entry name" value="ABC3_permease_C"/>
</dbReference>
<evidence type="ECO:0000256" key="3">
    <source>
        <dbReference type="ARBA" id="ARBA00022692"/>
    </source>
</evidence>
<dbReference type="OrthoDB" id="5933722at2"/>
<dbReference type="RefSeq" id="WP_082213575.1">
    <property type="nucleotide sequence ID" value="NZ_FUZA01000001.1"/>
</dbReference>
<dbReference type="EMBL" id="FUZA01000001">
    <property type="protein sequence ID" value="SKB56774.1"/>
    <property type="molecule type" value="Genomic_DNA"/>
</dbReference>
<dbReference type="Proteomes" id="UP000190897">
    <property type="component" value="Unassembled WGS sequence"/>
</dbReference>
<feature type="transmembrane region" description="Helical" evidence="6">
    <location>
        <begin position="429"/>
        <end position="454"/>
    </location>
</feature>
<feature type="transmembrane region" description="Helical" evidence="6">
    <location>
        <begin position="683"/>
        <end position="707"/>
    </location>
</feature>
<evidence type="ECO:0000256" key="4">
    <source>
        <dbReference type="ARBA" id="ARBA00022989"/>
    </source>
</evidence>
<dbReference type="STRING" id="651661.SAMN05660293_01072"/>
<sequence>MFKNYLKIAFRNLWKSKGYALINITGLSVAFCISAFLFLTAYFQLSFDNFHKDKERIFQTYFFSNDPEKANAASSMPFPLTPALKAEFPEIESITRVVNGSDVLEYKGKYFDKQVMFADPDFLKIFTFPLVKGTAETALQDLSSIIISENMAKAIFGKEDPMGKSLQVGLDANRKEYVVTGVLKDFPENSSIKYDAFVRTENAGGYQQSKEQWDAHSHRVYLKLTPNADQAAFEKRLKPFTQKYFAENITTLKRQGAKPDERGDIFAIRLENMANLHFNSKVSGGGAAPIALIYALMGIGFFILMIACINFINLNVARSFIRAREVGVRKSLGALKTQLFFQIWGEAAVICFFGFLTGVILAVLLLPSFNATFQSKLSLDYMFEPDKIVLLVGLFILVTLIAGGYPAWQMSKFNAVEVLKGKVTLKKPGVLRNSLIIAQFTLSSLLICSTIIAVQQVNHLRTQPLGFEKEQVISIPVGNKINGNKVLRRLRNELEGDPNVLAISGSAVNLGVGMDRSTSRSVIGFTYKEKDITTDWLSIDYDYLKALNIKLLAGREFSPAYPSDSLDRVIITESMAKMIQEKDAVGKYFQTDTAGVKYQIIGVIPDFHLYSSKNEKKPITMHLGGSGSVNYIFVRVTPQSLRIAMDKLKNVWKEVAPETEFTGTFVDENTNSWYREEGHLSKVFSLASGIAIILSCLGLFAVALIVMEQRTKEIGVRKVLGATIANLVFVLSKDFVKLVLIAIVIATPLSWFFMQKWLDNYAYRIEINPLIFVLVGLSAIVVALATVGFQSIKAALMNPVKSLKSE</sequence>
<dbReference type="PANTHER" id="PTHR30572">
    <property type="entry name" value="MEMBRANE COMPONENT OF TRANSPORTER-RELATED"/>
    <property type="match status" value="1"/>
</dbReference>
<feature type="transmembrane region" description="Helical" evidence="6">
    <location>
        <begin position="339"/>
        <end position="368"/>
    </location>
</feature>
<evidence type="ECO:0000256" key="2">
    <source>
        <dbReference type="ARBA" id="ARBA00022475"/>
    </source>
</evidence>
<keyword evidence="4 6" id="KW-1133">Transmembrane helix</keyword>
<feature type="transmembrane region" description="Helical" evidence="6">
    <location>
        <begin position="21"/>
        <end position="43"/>
    </location>
</feature>
<evidence type="ECO:0000313" key="10">
    <source>
        <dbReference type="Proteomes" id="UP000190897"/>
    </source>
</evidence>
<dbReference type="Pfam" id="PF12704">
    <property type="entry name" value="MacB_PCD"/>
    <property type="match status" value="2"/>
</dbReference>
<feature type="transmembrane region" description="Helical" evidence="6">
    <location>
        <begin position="388"/>
        <end position="408"/>
    </location>
</feature>
<feature type="transmembrane region" description="Helical" evidence="6">
    <location>
        <begin position="291"/>
        <end position="314"/>
    </location>
</feature>
<evidence type="ECO:0000313" key="9">
    <source>
        <dbReference type="EMBL" id="SKB56774.1"/>
    </source>
</evidence>
<dbReference type="AlphaFoldDB" id="A0A1T5CBG4"/>
<protein>
    <submittedName>
        <fullName evidence="9">ABC-type transport system, involved in lipoprotein release, permease component</fullName>
    </submittedName>
</protein>
<feature type="transmembrane region" description="Helical" evidence="6">
    <location>
        <begin position="714"/>
        <end position="732"/>
    </location>
</feature>
<feature type="domain" description="ABC3 transporter permease C-terminal" evidence="7">
    <location>
        <begin position="686"/>
        <end position="799"/>
    </location>
</feature>
<feature type="domain" description="MacB-like periplasmic core" evidence="8">
    <location>
        <begin position="526"/>
        <end position="639"/>
    </location>
</feature>